<protein>
    <submittedName>
        <fullName evidence="4">Uncharacterized protein</fullName>
    </submittedName>
</protein>
<feature type="repeat" description="TPR" evidence="3">
    <location>
        <begin position="222"/>
        <end position="255"/>
    </location>
</feature>
<dbReference type="InterPro" id="IPR051685">
    <property type="entry name" value="Ycf3/AcsC/BcsC/TPR_MFPF"/>
</dbReference>
<evidence type="ECO:0000256" key="1">
    <source>
        <dbReference type="ARBA" id="ARBA00022737"/>
    </source>
</evidence>
<dbReference type="AlphaFoldDB" id="A0A6S7DKV3"/>
<evidence type="ECO:0000256" key="3">
    <source>
        <dbReference type="PROSITE-ProRule" id="PRU00339"/>
    </source>
</evidence>
<dbReference type="PANTHER" id="PTHR44943">
    <property type="entry name" value="CELLULOSE SYNTHASE OPERON PROTEIN C"/>
    <property type="match status" value="1"/>
</dbReference>
<dbReference type="PROSITE" id="PS50005">
    <property type="entry name" value="TPR"/>
    <property type="match status" value="2"/>
</dbReference>
<dbReference type="InterPro" id="IPR011990">
    <property type="entry name" value="TPR-like_helical_dom_sf"/>
</dbReference>
<dbReference type="PANTHER" id="PTHR44943:SF8">
    <property type="entry name" value="TPR REPEAT-CONTAINING PROTEIN MJ0263"/>
    <property type="match status" value="1"/>
</dbReference>
<sequence>MIATPHRPFRLSPGWRHAAAWWVAGSPGRYLHALIGCLLAALLLAGHAAARAQAQPPLEFDNAYQAELATESAALRARIQQWPAPLREMNQQISAALRGNDPAQAQRIAEALSQRDPGNADVRNFLGKLQTVNGQPAAALERFDEAIRLDPDNRWFYVNKAGVQAELRDLPSALATARSLTQRYPQWSIGLNLEAALLDGLGRTADALKTYERAVAAAPPSAQILTNQGMLQRRLGRQADARASYEAALRLQPGYSRAAAELASLPR</sequence>
<name>A0A6S7DKV3_9BURK</name>
<gene>
    <name evidence="4" type="ORF">LMG3328_03672</name>
</gene>
<dbReference type="SUPFAM" id="SSF48452">
    <property type="entry name" value="TPR-like"/>
    <property type="match status" value="1"/>
</dbReference>
<evidence type="ECO:0000256" key="2">
    <source>
        <dbReference type="ARBA" id="ARBA00022803"/>
    </source>
</evidence>
<reference evidence="4 5" key="1">
    <citation type="submission" date="2020-04" db="EMBL/GenBank/DDBJ databases">
        <authorList>
            <person name="De Canck E."/>
        </authorList>
    </citation>
    <scope>NUCLEOTIDE SEQUENCE [LARGE SCALE GENOMIC DNA]</scope>
    <source>
        <strain evidence="4 5">LMG 3328</strain>
    </source>
</reference>
<keyword evidence="1" id="KW-0677">Repeat</keyword>
<feature type="repeat" description="TPR" evidence="3">
    <location>
        <begin position="120"/>
        <end position="153"/>
    </location>
</feature>
<accession>A0A6S7DKV3</accession>
<organism evidence="4 5">
    <name type="scientific">Achromobacter ruhlandii</name>
    <dbReference type="NCBI Taxonomy" id="72557"/>
    <lineage>
        <taxon>Bacteria</taxon>
        <taxon>Pseudomonadati</taxon>
        <taxon>Pseudomonadota</taxon>
        <taxon>Betaproteobacteria</taxon>
        <taxon>Burkholderiales</taxon>
        <taxon>Alcaligenaceae</taxon>
        <taxon>Achromobacter</taxon>
    </lineage>
</organism>
<dbReference type="InterPro" id="IPR019734">
    <property type="entry name" value="TPR_rpt"/>
</dbReference>
<evidence type="ECO:0000313" key="5">
    <source>
        <dbReference type="Proteomes" id="UP000494122"/>
    </source>
</evidence>
<proteinExistence type="predicted"/>
<dbReference type="EMBL" id="CADILE010000011">
    <property type="protein sequence ID" value="CAB3888835.1"/>
    <property type="molecule type" value="Genomic_DNA"/>
</dbReference>
<dbReference type="Proteomes" id="UP000494122">
    <property type="component" value="Unassembled WGS sequence"/>
</dbReference>
<dbReference type="Pfam" id="PF13432">
    <property type="entry name" value="TPR_16"/>
    <property type="match status" value="2"/>
</dbReference>
<dbReference type="SMART" id="SM00028">
    <property type="entry name" value="TPR"/>
    <property type="match status" value="3"/>
</dbReference>
<keyword evidence="2 3" id="KW-0802">TPR repeat</keyword>
<evidence type="ECO:0000313" key="4">
    <source>
        <dbReference type="EMBL" id="CAB3888835.1"/>
    </source>
</evidence>
<dbReference type="Gene3D" id="1.25.40.10">
    <property type="entry name" value="Tetratricopeptide repeat domain"/>
    <property type="match status" value="2"/>
</dbReference>